<reference evidence="9" key="3">
    <citation type="submission" date="2016-08" db="EMBL/GenBank/DDBJ databases">
        <title>Sequencing, Assembly and Comparative Genomics of S. aureofaciens ATCC 10762.</title>
        <authorList>
            <person name="Gradnigo J.S."/>
            <person name="Johnson N."/>
            <person name="Somerville G.A."/>
        </authorList>
    </citation>
    <scope>NUCLEOTIDE SEQUENCE [LARGE SCALE GENOMIC DNA]</scope>
    <source>
        <strain evidence="9">ATCC 10762</strain>
    </source>
</reference>
<keyword evidence="4 7" id="KW-0812">Transmembrane</keyword>
<evidence type="ECO:0000256" key="3">
    <source>
        <dbReference type="ARBA" id="ARBA00022475"/>
    </source>
</evidence>
<gene>
    <name evidence="8" type="ORF">GCM10010502_26860</name>
    <name evidence="9" type="ORF">HS99_0010835</name>
</gene>
<dbReference type="RefSeq" id="WP_030280319.1">
    <property type="nucleotide sequence ID" value="NZ_BMUB01000005.1"/>
</dbReference>
<dbReference type="PANTHER" id="PTHR33884">
    <property type="entry name" value="UPF0410 PROTEIN YMGE"/>
    <property type="match status" value="1"/>
</dbReference>
<evidence type="ECO:0000313" key="9">
    <source>
        <dbReference type="EMBL" id="OEV33951.1"/>
    </source>
</evidence>
<dbReference type="KEGG" id="kau:B6264_01675"/>
<evidence type="ECO:0000313" key="8">
    <source>
        <dbReference type="EMBL" id="GGU73733.1"/>
    </source>
</evidence>
<dbReference type="InterPro" id="IPR007341">
    <property type="entry name" value="Transgly_assoc"/>
</dbReference>
<reference evidence="9 10" key="2">
    <citation type="submission" date="2014-07" db="EMBL/GenBank/DDBJ databases">
        <authorList>
            <person name="Zhang J.E."/>
            <person name="Yang H."/>
            <person name="Guo J."/>
            <person name="Deng Z."/>
            <person name="Luo H."/>
            <person name="Luo M."/>
            <person name="Zhao B."/>
        </authorList>
    </citation>
    <scope>NUCLEOTIDE SEQUENCE [LARGE SCALE GENOMIC DNA]</scope>
    <source>
        <strain evidence="9">ATCC 10762</strain>
        <strain evidence="10">ATCC 10762 / DSM 40127 / CCM 3239 / JCM 4008 / LMG 5968 / NBRC 12843 / NCIMB 8234 / A-377</strain>
    </source>
</reference>
<dbReference type="Proteomes" id="UP000037395">
    <property type="component" value="Unassembled WGS sequence"/>
</dbReference>
<evidence type="ECO:0000256" key="4">
    <source>
        <dbReference type="ARBA" id="ARBA00022692"/>
    </source>
</evidence>
<evidence type="ECO:0000256" key="6">
    <source>
        <dbReference type="ARBA" id="ARBA00023136"/>
    </source>
</evidence>
<reference evidence="10" key="4">
    <citation type="submission" date="2016-08" db="EMBL/GenBank/DDBJ databases">
        <title>Sequencing, assembly and comparative genomics of S. aureofaciens ATCC 10762.</title>
        <authorList>
            <person name="Gradnigo J.S."/>
            <person name="Johnson N."/>
            <person name="Somerville G.A."/>
        </authorList>
    </citation>
    <scope>NUCLEOTIDE SEQUENCE [LARGE SCALE GENOMIC DNA]</scope>
    <source>
        <strain evidence="10">ATCC 10762 / DSM 40127 / CCM 3239 / JCM 4008 / LMG 5968 / NBRC 12843 / NCIMB 8234 / A-377</strain>
    </source>
</reference>
<name>A0A1E7MZV3_KITAU</name>
<evidence type="ECO:0000256" key="1">
    <source>
        <dbReference type="ARBA" id="ARBA00004651"/>
    </source>
</evidence>
<dbReference type="PANTHER" id="PTHR33884:SF3">
    <property type="entry name" value="UPF0410 PROTEIN YMGE"/>
    <property type="match status" value="1"/>
</dbReference>
<dbReference type="Proteomes" id="UP000610124">
    <property type="component" value="Unassembled WGS sequence"/>
</dbReference>
<evidence type="ECO:0000313" key="11">
    <source>
        <dbReference type="Proteomes" id="UP000610124"/>
    </source>
</evidence>
<comment type="similarity">
    <text evidence="2">Belongs to the UPF0410 family.</text>
</comment>
<keyword evidence="3" id="KW-1003">Cell membrane</keyword>
<proteinExistence type="inferred from homology"/>
<accession>A0A8H9HKU9</accession>
<dbReference type="GeneID" id="97485788"/>
<comment type="subcellular location">
    <subcellularLocation>
        <location evidence="1">Cell membrane</location>
        <topology evidence="1">Multi-pass membrane protein</topology>
    </subcellularLocation>
</comment>
<comment type="caution">
    <text evidence="9">The sequence shown here is derived from an EMBL/GenBank/DDBJ whole genome shotgun (WGS) entry which is preliminary data.</text>
</comment>
<dbReference type="Pfam" id="PF04226">
    <property type="entry name" value="Transgly_assoc"/>
    <property type="match status" value="1"/>
</dbReference>
<keyword evidence="10" id="KW-1185">Reference proteome</keyword>
<evidence type="ECO:0000256" key="7">
    <source>
        <dbReference type="SAM" id="Phobius"/>
    </source>
</evidence>
<keyword evidence="5 7" id="KW-1133">Transmembrane helix</keyword>
<accession>A0A1E7MZV3</accession>
<dbReference type="EMBL" id="JPRF03000054">
    <property type="protein sequence ID" value="OEV33951.1"/>
    <property type="molecule type" value="Genomic_DNA"/>
</dbReference>
<sequence length="88" mass="9290">MSIIAWIVLGLVAGALAKLLLPGRDPGGLIVTTLIGIAGSFVGGWIASHFMHRSITARFFDGPTWVSAIGGALVLLIAYRLLFGNSRR</sequence>
<feature type="transmembrane region" description="Helical" evidence="7">
    <location>
        <begin position="27"/>
        <end position="47"/>
    </location>
</feature>
<dbReference type="OrthoDB" id="9811343at2"/>
<dbReference type="GO" id="GO:0005886">
    <property type="term" value="C:plasma membrane"/>
    <property type="evidence" value="ECO:0007669"/>
    <property type="project" value="UniProtKB-SubCell"/>
</dbReference>
<evidence type="ECO:0000256" key="2">
    <source>
        <dbReference type="ARBA" id="ARBA00011006"/>
    </source>
</evidence>
<dbReference type="EMBL" id="BMUB01000005">
    <property type="protein sequence ID" value="GGU73733.1"/>
    <property type="molecule type" value="Genomic_DNA"/>
</dbReference>
<protein>
    <submittedName>
        <fullName evidence="9">Transglycosylase</fullName>
    </submittedName>
</protein>
<reference evidence="8 11" key="1">
    <citation type="journal article" date="2014" name="Int. J. Syst. Evol. Microbiol.">
        <title>Complete genome sequence of Corynebacterium casei LMG S-19264T (=DSM 44701T), isolated from a smear-ripened cheese.</title>
        <authorList>
            <consortium name="US DOE Joint Genome Institute (JGI-PGF)"/>
            <person name="Walter F."/>
            <person name="Albersmeier A."/>
            <person name="Kalinowski J."/>
            <person name="Ruckert C."/>
        </authorList>
    </citation>
    <scope>NUCLEOTIDE SEQUENCE [LARGE SCALE GENOMIC DNA]</scope>
    <source>
        <strain evidence="8 11">JCM 4434</strain>
    </source>
</reference>
<evidence type="ECO:0000313" key="10">
    <source>
        <dbReference type="Proteomes" id="UP000037395"/>
    </source>
</evidence>
<feature type="transmembrane region" description="Helical" evidence="7">
    <location>
        <begin position="59"/>
        <end position="82"/>
    </location>
</feature>
<organism evidence="9 10">
    <name type="scientific">Kitasatospora aureofaciens</name>
    <name type="common">Streptomyces aureofaciens</name>
    <dbReference type="NCBI Taxonomy" id="1894"/>
    <lineage>
        <taxon>Bacteria</taxon>
        <taxon>Bacillati</taxon>
        <taxon>Actinomycetota</taxon>
        <taxon>Actinomycetes</taxon>
        <taxon>Kitasatosporales</taxon>
        <taxon>Streptomycetaceae</taxon>
        <taxon>Kitasatospora</taxon>
    </lineage>
</organism>
<dbReference type="AlphaFoldDB" id="A0A1E7MZV3"/>
<keyword evidence="6 7" id="KW-0472">Membrane</keyword>
<evidence type="ECO:0000256" key="5">
    <source>
        <dbReference type="ARBA" id="ARBA00022989"/>
    </source>
</evidence>
<reference evidence="8" key="5">
    <citation type="submission" date="2020-09" db="EMBL/GenBank/DDBJ databases">
        <authorList>
            <person name="Sun Q."/>
            <person name="Ohkuma M."/>
        </authorList>
    </citation>
    <scope>NUCLEOTIDE SEQUENCE</scope>
    <source>
        <strain evidence="8">JCM 4434</strain>
    </source>
</reference>